<reference evidence="4" key="1">
    <citation type="journal article" date="2015" name="Genome Announc.">
        <title>Draft genome sequence of the cellulolytic fungus Chaetomium globosum.</title>
        <authorList>
            <person name="Cuomo C.A."/>
            <person name="Untereiner W.A."/>
            <person name="Ma L.-J."/>
            <person name="Grabherr M."/>
            <person name="Birren B.W."/>
        </authorList>
    </citation>
    <scope>NUCLEOTIDE SEQUENCE [LARGE SCALE GENOMIC DNA]</scope>
    <source>
        <strain evidence="4">ATCC 6205 / CBS 148.51 / DSM 1962 / NBRC 6347 / NRRL 1970</strain>
    </source>
</reference>
<gene>
    <name evidence="3" type="ORF">CHGG_06450</name>
</gene>
<organism evidence="3 4">
    <name type="scientific">Chaetomium globosum (strain ATCC 6205 / CBS 148.51 / DSM 1962 / NBRC 6347 / NRRL 1970)</name>
    <name type="common">Soil fungus</name>
    <dbReference type="NCBI Taxonomy" id="306901"/>
    <lineage>
        <taxon>Eukaryota</taxon>
        <taxon>Fungi</taxon>
        <taxon>Dikarya</taxon>
        <taxon>Ascomycota</taxon>
        <taxon>Pezizomycotina</taxon>
        <taxon>Sordariomycetes</taxon>
        <taxon>Sordariomycetidae</taxon>
        <taxon>Sordariales</taxon>
        <taxon>Chaetomiaceae</taxon>
        <taxon>Chaetomium</taxon>
    </lineage>
</organism>
<dbReference type="GeneID" id="4391152"/>
<dbReference type="HOGENOM" id="CLU_040201_1_0_1"/>
<proteinExistence type="predicted"/>
<keyword evidence="2" id="KW-0472">Membrane</keyword>
<keyword evidence="2" id="KW-0812">Transmembrane</keyword>
<feature type="region of interest" description="Disordered" evidence="1">
    <location>
        <begin position="265"/>
        <end position="298"/>
    </location>
</feature>
<dbReference type="AlphaFoldDB" id="Q2H4G5"/>
<dbReference type="eggNOG" id="KOG2913">
    <property type="taxonomic scope" value="Eukaryota"/>
</dbReference>
<evidence type="ECO:0000313" key="4">
    <source>
        <dbReference type="Proteomes" id="UP000001056"/>
    </source>
</evidence>
<evidence type="ECO:0000313" key="3">
    <source>
        <dbReference type="EMBL" id="EAQ89831.1"/>
    </source>
</evidence>
<keyword evidence="4" id="KW-1185">Reference proteome</keyword>
<evidence type="ECO:0000256" key="2">
    <source>
        <dbReference type="SAM" id="Phobius"/>
    </source>
</evidence>
<dbReference type="VEuPathDB" id="FungiDB:CHGG_06450"/>
<dbReference type="Proteomes" id="UP000001056">
    <property type="component" value="Unassembled WGS sequence"/>
</dbReference>
<name>Q2H4G5_CHAGB</name>
<feature type="transmembrane region" description="Helical" evidence="2">
    <location>
        <begin position="36"/>
        <end position="57"/>
    </location>
</feature>
<dbReference type="OrthoDB" id="407617at2759"/>
<keyword evidence="2" id="KW-1133">Transmembrane helix</keyword>
<protein>
    <submittedName>
        <fullName evidence="3">Uncharacterized protein</fullName>
    </submittedName>
</protein>
<feature type="transmembrane region" description="Helical" evidence="2">
    <location>
        <begin position="108"/>
        <end position="133"/>
    </location>
</feature>
<feature type="transmembrane region" description="Helical" evidence="2">
    <location>
        <begin position="145"/>
        <end position="163"/>
    </location>
</feature>
<feature type="transmembrane region" description="Helical" evidence="2">
    <location>
        <begin position="203"/>
        <end position="224"/>
    </location>
</feature>
<feature type="compositionally biased region" description="Polar residues" evidence="1">
    <location>
        <begin position="269"/>
        <end position="289"/>
    </location>
</feature>
<dbReference type="InParanoid" id="Q2H4G5"/>
<dbReference type="RefSeq" id="XP_001222545.1">
    <property type="nucleotide sequence ID" value="XM_001222544.1"/>
</dbReference>
<dbReference type="EMBL" id="CH408031">
    <property type="protein sequence ID" value="EAQ89831.1"/>
    <property type="molecule type" value="Genomic_DNA"/>
</dbReference>
<feature type="transmembrane region" description="Helical" evidence="2">
    <location>
        <begin position="69"/>
        <end position="88"/>
    </location>
</feature>
<accession>Q2H4G5</accession>
<evidence type="ECO:0000256" key="1">
    <source>
        <dbReference type="SAM" id="MobiDB-lite"/>
    </source>
</evidence>
<sequence>MDQLANKKDRRLAGFDDVSLGSMCVPIGPSKRRTCYLWPLSLTRFAGGLPFGVYAIAQNFNIPLQVQPQIFMALCLVSWAQILLYHRYGTFWGSHPRGQSLMLHDSNWPAWKASLLGLAVAIIFAGVEAALILTLKPIYDRGNEVPIMVVGIIAAVLLAAGLLPPYGELWKRRGRVIGINWGSFIDELTNAVTQNTFDVLGGVLYIVCCILEIGIFSSHLIWLARTRKIRKAAAAEGKTFDDVAAEHEMHGTPFKFAERKGQGLRLWGSGTSNKPSGKTQRIPTDSGEAQMQDVKRDS</sequence>